<organism evidence="1 2">
    <name type="scientific">Lentisphaera profundi</name>
    <dbReference type="NCBI Taxonomy" id="1658616"/>
    <lineage>
        <taxon>Bacteria</taxon>
        <taxon>Pseudomonadati</taxon>
        <taxon>Lentisphaerota</taxon>
        <taxon>Lentisphaeria</taxon>
        <taxon>Lentisphaerales</taxon>
        <taxon>Lentisphaeraceae</taxon>
        <taxon>Lentisphaera</taxon>
    </lineage>
</organism>
<proteinExistence type="predicted"/>
<name>A0ABY7VML6_9BACT</name>
<protein>
    <submittedName>
        <fullName evidence="1">Uncharacterized protein</fullName>
    </submittedName>
</protein>
<accession>A0ABY7VML6</accession>
<dbReference type="RefSeq" id="WP_274148648.1">
    <property type="nucleotide sequence ID" value="NZ_CP117811.1"/>
</dbReference>
<sequence>MDKSSEIFDKALLWISAGEKVTVFEEKLIQWQGKKDVKLLASGNVTWSGK</sequence>
<dbReference type="EMBL" id="CP117811">
    <property type="protein sequence ID" value="WDE95255.1"/>
    <property type="molecule type" value="Genomic_DNA"/>
</dbReference>
<reference evidence="1 2" key="1">
    <citation type="submission" date="2023-02" db="EMBL/GenBank/DDBJ databases">
        <title>Genome sequence of Lentisphaera profundi SAORIC-696.</title>
        <authorList>
            <person name="Kim e."/>
            <person name="Cho J.-C."/>
            <person name="Choi A."/>
            <person name="Kang I."/>
        </authorList>
    </citation>
    <scope>NUCLEOTIDE SEQUENCE [LARGE SCALE GENOMIC DNA]</scope>
    <source>
        <strain evidence="1 2">SAORIC-696</strain>
    </source>
</reference>
<gene>
    <name evidence="1" type="ORF">PQO03_05915</name>
</gene>
<keyword evidence="2" id="KW-1185">Reference proteome</keyword>
<evidence type="ECO:0000313" key="1">
    <source>
        <dbReference type="EMBL" id="WDE95255.1"/>
    </source>
</evidence>
<dbReference type="Proteomes" id="UP001214250">
    <property type="component" value="Chromosome 1"/>
</dbReference>
<evidence type="ECO:0000313" key="2">
    <source>
        <dbReference type="Proteomes" id="UP001214250"/>
    </source>
</evidence>